<feature type="transmembrane region" description="Helical" evidence="1">
    <location>
        <begin position="31"/>
        <end position="54"/>
    </location>
</feature>
<keyword evidence="1" id="KW-1133">Transmembrane helix</keyword>
<dbReference type="STRING" id="1802479.A2Y68_01405"/>
<evidence type="ECO:0000313" key="2">
    <source>
        <dbReference type="EMBL" id="OGM10085.1"/>
    </source>
</evidence>
<dbReference type="Proteomes" id="UP000176778">
    <property type="component" value="Unassembled WGS sequence"/>
</dbReference>
<name>A0A1F7X702_9BACT</name>
<proteinExistence type="predicted"/>
<dbReference type="AlphaFoldDB" id="A0A1F7X702"/>
<evidence type="ECO:0000256" key="1">
    <source>
        <dbReference type="SAM" id="Phobius"/>
    </source>
</evidence>
<gene>
    <name evidence="2" type="ORF">A2Y68_01405</name>
</gene>
<sequence>MKKEIFIHFAFLISFLIFVSLIKGYLDLSFWPFWVGGILGTILPDVDHFIYIFFLRPYELSSQRASSMLDRKNILATLQLLAETRYERTKIIFHTATFQLIFTVLAFWVLTSSGSILGRGLVLAFLLHMLVDQIVDLTQTGNLATWFRNFPLILEGREKQYWLANLALLLIFAFLL</sequence>
<comment type="caution">
    <text evidence="2">The sequence shown here is derived from an EMBL/GenBank/DDBJ whole genome shotgun (WGS) entry which is preliminary data.</text>
</comment>
<evidence type="ECO:0000313" key="3">
    <source>
        <dbReference type="Proteomes" id="UP000176778"/>
    </source>
</evidence>
<dbReference type="EMBL" id="MGFR01000001">
    <property type="protein sequence ID" value="OGM10085.1"/>
    <property type="molecule type" value="Genomic_DNA"/>
</dbReference>
<keyword evidence="1" id="KW-0472">Membrane</keyword>
<feature type="transmembrane region" description="Helical" evidence="1">
    <location>
        <begin position="5"/>
        <end position="25"/>
    </location>
</feature>
<keyword evidence="1" id="KW-0812">Transmembrane</keyword>
<reference evidence="2 3" key="1">
    <citation type="journal article" date="2016" name="Nat. Commun.">
        <title>Thousands of microbial genomes shed light on interconnected biogeochemical processes in an aquifer system.</title>
        <authorList>
            <person name="Anantharaman K."/>
            <person name="Brown C.T."/>
            <person name="Hug L.A."/>
            <person name="Sharon I."/>
            <person name="Castelle C.J."/>
            <person name="Probst A.J."/>
            <person name="Thomas B.C."/>
            <person name="Singh A."/>
            <person name="Wilkins M.J."/>
            <person name="Karaoz U."/>
            <person name="Brodie E.L."/>
            <person name="Williams K.H."/>
            <person name="Hubbard S.S."/>
            <person name="Banfield J.F."/>
        </authorList>
    </citation>
    <scope>NUCLEOTIDE SEQUENCE [LARGE SCALE GENOMIC DNA]</scope>
</reference>
<protein>
    <submittedName>
        <fullName evidence="2">Uncharacterized protein</fullName>
    </submittedName>
</protein>
<accession>A0A1F7X702</accession>
<organism evidence="2 3">
    <name type="scientific">Candidatus Woesebacteria bacterium RBG_13_46_13</name>
    <dbReference type="NCBI Taxonomy" id="1802479"/>
    <lineage>
        <taxon>Bacteria</taxon>
        <taxon>Candidatus Woeseibacteriota</taxon>
    </lineage>
</organism>